<reference evidence="1" key="1">
    <citation type="submission" date="2020-10" db="EMBL/GenBank/DDBJ databases">
        <authorList>
            <person name="Gilroy R."/>
        </authorList>
    </citation>
    <scope>NUCLEOTIDE SEQUENCE</scope>
    <source>
        <strain evidence="1">CHK193-30670</strain>
    </source>
</reference>
<dbReference type="AlphaFoldDB" id="A0A9D1LHK9"/>
<protein>
    <submittedName>
        <fullName evidence="1">Uncharacterized protein</fullName>
    </submittedName>
</protein>
<accession>A0A9D1LHK9</accession>
<sequence>MENIKENIGDFLKSFEGKTIKDSKDVYNSLINYDRDVNKLARSCKLYNDLTLEQKNNYMYEDWDLKPDAPILSNNIDDYYKVEDCLLCYNNAINYIARSVLSGHTISFNDFVSQYFGDNKEFNNACLSDETLMEYLNKIQSIIDSNKDEFNYEKLPFYDQGKLNYFKTLIKFLKENKKVRDSILMVKQLSNKINKPNSKGREFSVTIDQIIIMVKATISNSMSGFIYANVYGNQLRKQNDGPIVKLYMTIKEDKIVDVMSDLGAFLSENDIRCFYKTRPYEANDMLTIRIDEIEKLDILVNWLKNNKNIYFSNHPFMPVVDGVAISLDEGGSYNKFISDTIYSYIKSTKDSLSYDGFVKFLTTDEYLNSLKKDEEKRFDNNLKIALAGEIGLNEFKDEYVKAVNDYKLSKEIKSAFNNFVRNISSIGQVYDDKTLLDVINASLDEIRVKYNFKDMNNESLLLSYYGKEKDDSASLIDQAYEVVASKGYTSAAERYYLGKILEKWNNLGGRKKIDEGLKAFRSISKTNGDYSNIPEEYVSDYKHLLEKIKRKNNIYIGSLEYALRQMILNASLQFGLERNPKDSKAYAIRKIYKKKKELQEND</sequence>
<organism evidence="1 2">
    <name type="scientific">Candidatus Aphodocola excrementigallinarum</name>
    <dbReference type="NCBI Taxonomy" id="2840670"/>
    <lineage>
        <taxon>Bacteria</taxon>
        <taxon>Bacillati</taxon>
        <taxon>Bacillota</taxon>
        <taxon>Bacilli</taxon>
        <taxon>Candidatus Aphodocola</taxon>
    </lineage>
</organism>
<comment type="caution">
    <text evidence="1">The sequence shown here is derived from an EMBL/GenBank/DDBJ whole genome shotgun (WGS) entry which is preliminary data.</text>
</comment>
<evidence type="ECO:0000313" key="1">
    <source>
        <dbReference type="EMBL" id="HIU40044.1"/>
    </source>
</evidence>
<name>A0A9D1LHK9_9FIRM</name>
<evidence type="ECO:0000313" key="2">
    <source>
        <dbReference type="Proteomes" id="UP000824074"/>
    </source>
</evidence>
<proteinExistence type="predicted"/>
<gene>
    <name evidence="1" type="ORF">IAB68_01915</name>
</gene>
<dbReference type="Proteomes" id="UP000824074">
    <property type="component" value="Unassembled WGS sequence"/>
</dbReference>
<reference evidence="1" key="2">
    <citation type="journal article" date="2021" name="PeerJ">
        <title>Extensive microbial diversity within the chicken gut microbiome revealed by metagenomics and culture.</title>
        <authorList>
            <person name="Gilroy R."/>
            <person name="Ravi A."/>
            <person name="Getino M."/>
            <person name="Pursley I."/>
            <person name="Horton D.L."/>
            <person name="Alikhan N.F."/>
            <person name="Baker D."/>
            <person name="Gharbi K."/>
            <person name="Hall N."/>
            <person name="Watson M."/>
            <person name="Adriaenssens E.M."/>
            <person name="Foster-Nyarko E."/>
            <person name="Jarju S."/>
            <person name="Secka A."/>
            <person name="Antonio M."/>
            <person name="Oren A."/>
            <person name="Chaudhuri R.R."/>
            <person name="La Ragione R."/>
            <person name="Hildebrand F."/>
            <person name="Pallen M.J."/>
        </authorList>
    </citation>
    <scope>NUCLEOTIDE SEQUENCE</scope>
    <source>
        <strain evidence="1">CHK193-30670</strain>
    </source>
</reference>
<dbReference type="EMBL" id="DVMT01000018">
    <property type="protein sequence ID" value="HIU40044.1"/>
    <property type="molecule type" value="Genomic_DNA"/>
</dbReference>